<dbReference type="EC" id="3.4.11.4" evidence="7"/>
<evidence type="ECO:0000256" key="5">
    <source>
        <dbReference type="ARBA" id="ARBA00022833"/>
    </source>
</evidence>
<dbReference type="Pfam" id="PF01546">
    <property type="entry name" value="Peptidase_M20"/>
    <property type="match status" value="1"/>
</dbReference>
<evidence type="ECO:0000256" key="2">
    <source>
        <dbReference type="ARBA" id="ARBA00022670"/>
    </source>
</evidence>
<accession>B5Y9V8</accession>
<dbReference type="RefSeq" id="WP_012544582.1">
    <property type="nucleotide sequence ID" value="NC_011295.1"/>
</dbReference>
<comment type="similarity">
    <text evidence="1 7">Belongs to the peptidase M20B family.</text>
</comment>
<dbReference type="MEROPS" id="M20.003"/>
<keyword evidence="12" id="KW-1185">Reference proteome</keyword>
<proteinExistence type="inferred from homology"/>
<dbReference type="AlphaFoldDB" id="B5Y9V8"/>
<keyword evidence="2 7" id="KW-0645">Protease</keyword>
<dbReference type="STRING" id="309798.COPRO5265_1249"/>
<feature type="binding site" evidence="7 9">
    <location>
        <position position="142"/>
    </location>
    <ligand>
        <name>Zn(2+)</name>
        <dbReference type="ChEBI" id="CHEBI:29105"/>
        <label>1</label>
    </ligand>
</feature>
<evidence type="ECO:0000256" key="4">
    <source>
        <dbReference type="ARBA" id="ARBA00022801"/>
    </source>
</evidence>
<dbReference type="eggNOG" id="COG2195">
    <property type="taxonomic scope" value="Bacteria"/>
</dbReference>
<dbReference type="PROSITE" id="PS00759">
    <property type="entry name" value="ARGE_DAPE_CPG2_2"/>
    <property type="match status" value="1"/>
</dbReference>
<dbReference type="Gene3D" id="3.30.70.360">
    <property type="match status" value="1"/>
</dbReference>
<feature type="domain" description="Peptidase M20 dimerisation" evidence="10">
    <location>
        <begin position="208"/>
        <end position="310"/>
    </location>
</feature>
<dbReference type="GO" id="GO:0045148">
    <property type="term" value="F:tripeptide aminopeptidase activity"/>
    <property type="evidence" value="ECO:0007669"/>
    <property type="project" value="UniProtKB-UniRule"/>
</dbReference>
<evidence type="ECO:0000256" key="9">
    <source>
        <dbReference type="PIRSR" id="PIRSR037215-2"/>
    </source>
</evidence>
<dbReference type="NCBIfam" id="NF003976">
    <property type="entry name" value="PRK05469.1"/>
    <property type="match status" value="1"/>
</dbReference>
<keyword evidence="7 11" id="KW-0031">Aminopeptidase</keyword>
<feature type="active site" evidence="7 8">
    <location>
        <position position="82"/>
    </location>
</feature>
<keyword evidence="6 7" id="KW-0482">Metalloprotease</keyword>
<evidence type="ECO:0000313" key="12">
    <source>
        <dbReference type="Proteomes" id="UP000001732"/>
    </source>
</evidence>
<feature type="binding site" evidence="7 9">
    <location>
        <position position="199"/>
    </location>
    <ligand>
        <name>Zn(2+)</name>
        <dbReference type="ChEBI" id="CHEBI:29105"/>
        <label>1</label>
    </ligand>
</feature>
<evidence type="ECO:0000256" key="1">
    <source>
        <dbReference type="ARBA" id="ARBA00009692"/>
    </source>
</evidence>
<dbReference type="NCBIfam" id="NF009920">
    <property type="entry name" value="PRK13381.1"/>
    <property type="match status" value="1"/>
</dbReference>
<dbReference type="SUPFAM" id="SSF55031">
    <property type="entry name" value="Bacterial exopeptidase dimerisation domain"/>
    <property type="match status" value="1"/>
</dbReference>
<dbReference type="Gene3D" id="3.40.630.10">
    <property type="entry name" value="Zn peptidases"/>
    <property type="match status" value="1"/>
</dbReference>
<dbReference type="GO" id="GO:0005737">
    <property type="term" value="C:cytoplasm"/>
    <property type="evidence" value="ECO:0007669"/>
    <property type="project" value="UniProtKB-SubCell"/>
</dbReference>
<evidence type="ECO:0000256" key="7">
    <source>
        <dbReference type="HAMAP-Rule" id="MF_00550"/>
    </source>
</evidence>
<keyword evidence="7" id="KW-0963">Cytoplasm</keyword>
<name>B5Y9V8_COPPD</name>
<dbReference type="HOGENOM" id="CLU_053676_0_0_9"/>
<feature type="binding site" evidence="7 9">
    <location>
        <position position="80"/>
    </location>
    <ligand>
        <name>Zn(2+)</name>
        <dbReference type="ChEBI" id="CHEBI:29105"/>
        <label>1</label>
    </ligand>
</feature>
<protein>
    <recommendedName>
        <fullName evidence="7">Peptidase T</fullName>
        <ecNumber evidence="7">3.4.11.4</ecNumber>
    </recommendedName>
    <alternativeName>
        <fullName evidence="7">Aminotripeptidase</fullName>
        <shortName evidence="7">Tripeptidase</shortName>
    </alternativeName>
    <alternativeName>
        <fullName evidence="7">Tripeptide aminopeptidase</fullName>
    </alternativeName>
</protein>
<dbReference type="GO" id="GO:0008237">
    <property type="term" value="F:metallopeptidase activity"/>
    <property type="evidence" value="ECO:0007669"/>
    <property type="project" value="UniProtKB-KW"/>
</dbReference>
<dbReference type="PIRSF" id="PIRSF037215">
    <property type="entry name" value="Peptidase_M20B"/>
    <property type="match status" value="1"/>
</dbReference>
<dbReference type="NCBIfam" id="TIGR01882">
    <property type="entry name" value="peptidase-T"/>
    <property type="match status" value="1"/>
</dbReference>
<sequence length="410" mass="45606">MRDKLVKRFLKYVSFDTQSDENSSTYPSTAKQLELANYLVEELKSLGLADAAVDQYGYVTATLPGNVQGKDVPVIGFLAHMDTSPEFPGANVKPRIIENYDGQSTIELGAGRVLSPEEFPHLKNYAGKTLITTDGTTLLGADDKAGIAEIVTAVEYLLEHPEIEHGTIKVGFTPDEEVGRGVDYFDVKKFGADFAFTLDGGEYGELSYETFNAAQAKVIVHGKSIHPGEAKNKMKNAILMAMDYINQMPPAEAPAHTEGYEGFYHVYHIEGSVDRADLTWIIRDHHRDRFEERKTYMVNAAQWMNKKYGDGTFEIDVKDQYYNLYEVLKDKPEIIELAKKAMKDAGIDPIIRPVRGGTDGSRLTFMGLPTPNLFTGGHNYHGPYEYIVVESMEKAVEVIVNIVKLAAQGN</sequence>
<keyword evidence="5 7" id="KW-0862">Zinc</keyword>
<dbReference type="InterPro" id="IPR036264">
    <property type="entry name" value="Bact_exopeptidase_dim_dom"/>
</dbReference>
<dbReference type="PANTHER" id="PTHR42994">
    <property type="entry name" value="PEPTIDASE T"/>
    <property type="match status" value="1"/>
</dbReference>
<comment type="subcellular location">
    <subcellularLocation>
        <location evidence="7">Cytoplasm</location>
    </subcellularLocation>
</comment>
<comment type="cofactor">
    <cofactor evidence="7 9">
        <name>Zn(2+)</name>
        <dbReference type="ChEBI" id="CHEBI:29105"/>
    </cofactor>
    <text evidence="7 9">Binds 2 Zn(2+) ions per subunit.</text>
</comment>
<evidence type="ECO:0000256" key="3">
    <source>
        <dbReference type="ARBA" id="ARBA00022723"/>
    </source>
</evidence>
<dbReference type="CDD" id="cd03892">
    <property type="entry name" value="M20_peptT"/>
    <property type="match status" value="1"/>
</dbReference>
<feature type="binding site" evidence="7 9">
    <location>
        <position position="381"/>
    </location>
    <ligand>
        <name>Zn(2+)</name>
        <dbReference type="ChEBI" id="CHEBI:29105"/>
        <label>2</label>
    </ligand>
</feature>
<dbReference type="PROSITE" id="PS00758">
    <property type="entry name" value="ARGE_DAPE_CPG2_1"/>
    <property type="match status" value="1"/>
</dbReference>
<organism evidence="11 12">
    <name type="scientific">Coprothermobacter proteolyticus (strain ATCC 35245 / DSM 5265 / OCM 4 / BT)</name>
    <dbReference type="NCBI Taxonomy" id="309798"/>
    <lineage>
        <taxon>Bacteria</taxon>
        <taxon>Pseudomonadati</taxon>
        <taxon>Coprothermobacterota</taxon>
        <taxon>Coprothermobacteria</taxon>
        <taxon>Coprothermobacterales</taxon>
        <taxon>Coprothermobacteraceae</taxon>
        <taxon>Coprothermobacter</taxon>
    </lineage>
</organism>
<dbReference type="GO" id="GO:0043171">
    <property type="term" value="P:peptide catabolic process"/>
    <property type="evidence" value="ECO:0007669"/>
    <property type="project" value="UniProtKB-UniRule"/>
</dbReference>
<dbReference type="PANTHER" id="PTHR42994:SF1">
    <property type="entry name" value="PEPTIDASE T"/>
    <property type="match status" value="1"/>
</dbReference>
<feature type="active site" description="Proton acceptor" evidence="7 8">
    <location>
        <position position="176"/>
    </location>
</feature>
<dbReference type="KEGG" id="cpo:COPRO5265_1249"/>
<evidence type="ECO:0000256" key="6">
    <source>
        <dbReference type="ARBA" id="ARBA00023049"/>
    </source>
</evidence>
<dbReference type="InterPro" id="IPR011650">
    <property type="entry name" value="Peptidase_M20_dimer"/>
</dbReference>
<gene>
    <name evidence="7 11" type="primary">pepT</name>
    <name evidence="11" type="ordered locus">COPRO5265_1249</name>
</gene>
<keyword evidence="3 7" id="KW-0479">Metal-binding</keyword>
<dbReference type="OrthoDB" id="9804934at2"/>
<dbReference type="GO" id="GO:0006508">
    <property type="term" value="P:proteolysis"/>
    <property type="evidence" value="ECO:0007669"/>
    <property type="project" value="UniProtKB-UniRule"/>
</dbReference>
<reference evidence="12" key="1">
    <citation type="submission" date="2008-08" db="EMBL/GenBank/DDBJ databases">
        <title>The complete genome sequence of Coprothermobacter proteolyticus strain ATCC 5245 / DSM 5265 / BT.</title>
        <authorList>
            <person name="Dodson R.J."/>
            <person name="Durkin A.S."/>
            <person name="Wu M."/>
            <person name="Eisen J."/>
            <person name="Sutton G."/>
        </authorList>
    </citation>
    <scope>NUCLEOTIDE SEQUENCE [LARGE SCALE GENOMIC DNA]</scope>
    <source>
        <strain evidence="12">ATCC 35245 / DSM 5265 / OCM 4 / BT</strain>
    </source>
</reference>
<dbReference type="Proteomes" id="UP000001732">
    <property type="component" value="Chromosome"/>
</dbReference>
<evidence type="ECO:0000259" key="10">
    <source>
        <dbReference type="Pfam" id="PF07687"/>
    </source>
</evidence>
<feature type="binding site" evidence="7 9">
    <location>
        <position position="177"/>
    </location>
    <ligand>
        <name>Zn(2+)</name>
        <dbReference type="ChEBI" id="CHEBI:29105"/>
        <label>2</label>
    </ligand>
</feature>
<dbReference type="EMBL" id="CP001145">
    <property type="protein sequence ID" value="ACI17931.1"/>
    <property type="molecule type" value="Genomic_DNA"/>
</dbReference>
<dbReference type="InterPro" id="IPR002933">
    <property type="entry name" value="Peptidase_M20"/>
</dbReference>
<dbReference type="HAMAP" id="MF_00550">
    <property type="entry name" value="Aminopeptidase_M20"/>
    <property type="match status" value="1"/>
</dbReference>
<evidence type="ECO:0000256" key="8">
    <source>
        <dbReference type="PIRSR" id="PIRSR037215-1"/>
    </source>
</evidence>
<keyword evidence="4 7" id="KW-0378">Hydrolase</keyword>
<comment type="function">
    <text evidence="7">Cleaves the N-terminal amino acid of tripeptides.</text>
</comment>
<dbReference type="InterPro" id="IPR010161">
    <property type="entry name" value="Peptidase_M20B"/>
</dbReference>
<dbReference type="Pfam" id="PF07687">
    <property type="entry name" value="M20_dimer"/>
    <property type="match status" value="1"/>
</dbReference>
<dbReference type="GO" id="GO:0008270">
    <property type="term" value="F:zinc ion binding"/>
    <property type="evidence" value="ECO:0007669"/>
    <property type="project" value="UniProtKB-UniRule"/>
</dbReference>
<reference evidence="11 12" key="2">
    <citation type="journal article" date="2014" name="Genome Announc.">
        <title>Complete Genome Sequence of Coprothermobacter proteolyticus DSM 5265.</title>
        <authorList>
            <person name="Alexiev A."/>
            <person name="Coil D.A."/>
            <person name="Badger J.H."/>
            <person name="Enticknap J."/>
            <person name="Ward N."/>
            <person name="Robb F.T."/>
            <person name="Eisen J.A."/>
        </authorList>
    </citation>
    <scope>NUCLEOTIDE SEQUENCE [LARGE SCALE GENOMIC DNA]</scope>
    <source>
        <strain evidence="12">ATCC 35245 / DSM 5265 / OCM 4 / BT</strain>
    </source>
</reference>
<evidence type="ECO:0000313" key="11">
    <source>
        <dbReference type="EMBL" id="ACI17931.1"/>
    </source>
</evidence>
<comment type="catalytic activity">
    <reaction evidence="7">
        <text>Release of the N-terminal residue from a tripeptide.</text>
        <dbReference type="EC" id="3.4.11.4"/>
    </reaction>
</comment>
<feature type="binding site" evidence="7 9">
    <location>
        <position position="142"/>
    </location>
    <ligand>
        <name>Zn(2+)</name>
        <dbReference type="ChEBI" id="CHEBI:29105"/>
        <label>2</label>
    </ligand>
</feature>
<dbReference type="InterPro" id="IPR001261">
    <property type="entry name" value="ArgE/DapE_CS"/>
</dbReference>
<dbReference type="SUPFAM" id="SSF53187">
    <property type="entry name" value="Zn-dependent exopeptidases"/>
    <property type="match status" value="1"/>
</dbReference>